<reference evidence="1" key="1">
    <citation type="journal article" date="2019" name="Sci. Rep.">
        <title>Draft genome of Tanacetum cinerariifolium, the natural source of mosquito coil.</title>
        <authorList>
            <person name="Yamashiro T."/>
            <person name="Shiraishi A."/>
            <person name="Satake H."/>
            <person name="Nakayama K."/>
        </authorList>
    </citation>
    <scope>NUCLEOTIDE SEQUENCE</scope>
</reference>
<name>A0A699KD54_TANCI</name>
<comment type="caution">
    <text evidence="1">The sequence shown here is derived from an EMBL/GenBank/DDBJ whole genome shotgun (WGS) entry which is preliminary data.</text>
</comment>
<dbReference type="AlphaFoldDB" id="A0A699KD54"/>
<protein>
    <submittedName>
        <fullName evidence="1">Uncharacterized protein</fullName>
    </submittedName>
</protein>
<evidence type="ECO:0000313" key="1">
    <source>
        <dbReference type="EMBL" id="GFA88676.1"/>
    </source>
</evidence>
<accession>A0A699KD54</accession>
<organism evidence="1">
    <name type="scientific">Tanacetum cinerariifolium</name>
    <name type="common">Dalmatian daisy</name>
    <name type="synonym">Chrysanthemum cinerariifolium</name>
    <dbReference type="NCBI Taxonomy" id="118510"/>
    <lineage>
        <taxon>Eukaryota</taxon>
        <taxon>Viridiplantae</taxon>
        <taxon>Streptophyta</taxon>
        <taxon>Embryophyta</taxon>
        <taxon>Tracheophyta</taxon>
        <taxon>Spermatophyta</taxon>
        <taxon>Magnoliopsida</taxon>
        <taxon>eudicotyledons</taxon>
        <taxon>Gunneridae</taxon>
        <taxon>Pentapetalae</taxon>
        <taxon>asterids</taxon>
        <taxon>campanulids</taxon>
        <taxon>Asterales</taxon>
        <taxon>Asteraceae</taxon>
        <taxon>Asteroideae</taxon>
        <taxon>Anthemideae</taxon>
        <taxon>Anthemidinae</taxon>
        <taxon>Tanacetum</taxon>
    </lineage>
</organism>
<sequence length="111" mass="13297">MKLLKSLIKTDMFDYESPICKAFDEFNYLLKINLDVLTKDRPGFKTYEKFKNDWIYEWNDEIPCDHEWYEALVDCELNEEALRNKAELEKLMNHEGESSGDVWSNYSPIDE</sequence>
<dbReference type="EMBL" id="BKCJ010507544">
    <property type="protein sequence ID" value="GFA88676.1"/>
    <property type="molecule type" value="Genomic_DNA"/>
</dbReference>
<proteinExistence type="predicted"/>
<gene>
    <name evidence="1" type="ORF">Tci_660648</name>
</gene>